<accession>A0AB34P624</accession>
<organism evidence="2 3">
    <name type="scientific">Xanthomonas cannabis pv. phaseoli</name>
    <dbReference type="NCBI Taxonomy" id="1885902"/>
    <lineage>
        <taxon>Bacteria</taxon>
        <taxon>Pseudomonadati</taxon>
        <taxon>Pseudomonadota</taxon>
        <taxon>Gammaproteobacteria</taxon>
        <taxon>Lysobacterales</taxon>
        <taxon>Lysobacteraceae</taxon>
        <taxon>Xanthomonas</taxon>
    </lineage>
</organism>
<feature type="transmembrane region" description="Helical" evidence="1">
    <location>
        <begin position="50"/>
        <end position="70"/>
    </location>
</feature>
<keyword evidence="1" id="KW-0812">Transmembrane</keyword>
<dbReference type="Proteomes" id="UP000029879">
    <property type="component" value="Unassembled WGS sequence"/>
</dbReference>
<feature type="transmembrane region" description="Helical" evidence="1">
    <location>
        <begin position="124"/>
        <end position="146"/>
    </location>
</feature>
<gene>
    <name evidence="2" type="ORF">NC00_14800</name>
</gene>
<dbReference type="RefSeq" id="WP_047696256.1">
    <property type="nucleotide sequence ID" value="NZ_KN265512.1"/>
</dbReference>
<dbReference type="AlphaFoldDB" id="A0AB34P624"/>
<feature type="transmembrane region" description="Helical" evidence="1">
    <location>
        <begin position="90"/>
        <end position="112"/>
    </location>
</feature>
<feature type="transmembrane region" description="Helical" evidence="1">
    <location>
        <begin position="20"/>
        <end position="38"/>
    </location>
</feature>
<comment type="caution">
    <text evidence="2">The sequence shown here is derived from an EMBL/GenBank/DDBJ whole genome shotgun (WGS) entry which is preliminary data.</text>
</comment>
<name>A0AB34P624_9XANT</name>
<reference evidence="2 3" key="1">
    <citation type="submission" date="2014-10" db="EMBL/GenBank/DDBJ databases">
        <title>Genome sequence of a Xanthomonas strain that is pathogenic on beans.</title>
        <authorList>
            <person name="Aritua V."/>
            <person name="Sapp M."/>
            <person name="Harrison J."/>
            <person name="Smith J."/>
            <person name="Studholme D."/>
        </authorList>
    </citation>
    <scope>NUCLEOTIDE SEQUENCE [LARGE SCALE GENOMIC DNA]</scope>
    <source>
        <strain evidence="2 3">Nyagatare</strain>
    </source>
</reference>
<protein>
    <submittedName>
        <fullName evidence="2">RpfH protein</fullName>
    </submittedName>
</protein>
<evidence type="ECO:0000313" key="2">
    <source>
        <dbReference type="EMBL" id="KGK57051.1"/>
    </source>
</evidence>
<dbReference type="EMBL" id="JRQI01000064">
    <property type="protein sequence ID" value="KGK57051.1"/>
    <property type="molecule type" value="Genomic_DNA"/>
</dbReference>
<evidence type="ECO:0000256" key="1">
    <source>
        <dbReference type="SAM" id="Phobius"/>
    </source>
</evidence>
<sequence length="205" mass="22347">MLGQLRDRLARRPDSEHGQAMVRIVMILLILAYTLAFASHWQLPRHQLQLLLGMIAVGQAGAVLIFAWIVVRPRRSHLRRTLGMLADYGLIGLAMTWFGAPMACLSVVLLWVTIGNGLRFGSHALQTATAMGALSFGMTLANSVYWQQQLELAIALLGALVIIPMSLLRLLHEGADACVAPLPHRIGDAAATHERIPTPATPPRV</sequence>
<proteinExistence type="predicted"/>
<evidence type="ECO:0000313" key="3">
    <source>
        <dbReference type="Proteomes" id="UP000029879"/>
    </source>
</evidence>
<feature type="transmembrane region" description="Helical" evidence="1">
    <location>
        <begin position="152"/>
        <end position="171"/>
    </location>
</feature>
<keyword evidence="1" id="KW-0472">Membrane</keyword>
<keyword evidence="1" id="KW-1133">Transmembrane helix</keyword>